<dbReference type="SUPFAM" id="SSF52091">
    <property type="entry name" value="SpoIIaa-like"/>
    <property type="match status" value="1"/>
</dbReference>
<reference evidence="3" key="1">
    <citation type="submission" date="2017-11" db="EMBL/GenBank/DDBJ databases">
        <authorList>
            <person name="Watanabe M."/>
            <person name="Kojima H."/>
        </authorList>
    </citation>
    <scope>NUCLEOTIDE SEQUENCE [LARGE SCALE GENOMIC DNA]</scope>
    <source>
        <strain evidence="3">Tokyo 01</strain>
    </source>
</reference>
<dbReference type="EMBL" id="BEXT01000001">
    <property type="protein sequence ID" value="GBC63034.1"/>
    <property type="molecule type" value="Genomic_DNA"/>
</dbReference>
<dbReference type="PROSITE" id="PS50801">
    <property type="entry name" value="STAS"/>
    <property type="match status" value="1"/>
</dbReference>
<dbReference type="Pfam" id="PF01740">
    <property type="entry name" value="STAS"/>
    <property type="match status" value="1"/>
</dbReference>
<organism evidence="2 3">
    <name type="scientific">Desulfonema ishimotonii</name>
    <dbReference type="NCBI Taxonomy" id="45657"/>
    <lineage>
        <taxon>Bacteria</taxon>
        <taxon>Pseudomonadati</taxon>
        <taxon>Thermodesulfobacteriota</taxon>
        <taxon>Desulfobacteria</taxon>
        <taxon>Desulfobacterales</taxon>
        <taxon>Desulfococcaceae</taxon>
        <taxon>Desulfonema</taxon>
    </lineage>
</organism>
<dbReference type="GO" id="GO:0043856">
    <property type="term" value="F:anti-sigma factor antagonist activity"/>
    <property type="evidence" value="ECO:0007669"/>
    <property type="project" value="TreeGrafter"/>
</dbReference>
<sequence length="102" mass="11515">MELQIKREAERVVFYIRGDVDETGAEILEDRFRELDLSGVGEAVFDFKEVPHIGSAGIGRLLLFYKDMAINGGEIVVQNVPEPISELFEMVKLDSIFKILKA</sequence>
<dbReference type="InterPro" id="IPR002645">
    <property type="entry name" value="STAS_dom"/>
</dbReference>
<dbReference type="Proteomes" id="UP000288096">
    <property type="component" value="Unassembled WGS sequence"/>
</dbReference>
<comment type="caution">
    <text evidence="2">The sequence shown here is derived from an EMBL/GenBank/DDBJ whole genome shotgun (WGS) entry which is preliminary data.</text>
</comment>
<dbReference type="RefSeq" id="WP_166405197.1">
    <property type="nucleotide sequence ID" value="NZ_BEXT01000001.1"/>
</dbReference>
<reference evidence="3" key="2">
    <citation type="submission" date="2019-01" db="EMBL/GenBank/DDBJ databases">
        <title>Genome sequence of Desulfonema ishimotonii strain Tokyo 01.</title>
        <authorList>
            <person name="Fukui M."/>
        </authorList>
    </citation>
    <scope>NUCLEOTIDE SEQUENCE [LARGE SCALE GENOMIC DNA]</scope>
    <source>
        <strain evidence="3">Tokyo 01</strain>
    </source>
</reference>
<protein>
    <submittedName>
        <fullName evidence="2">Anti-sigma factor antagonist</fullName>
    </submittedName>
</protein>
<dbReference type="AlphaFoldDB" id="A0A401G1E5"/>
<evidence type="ECO:0000313" key="2">
    <source>
        <dbReference type="EMBL" id="GBC63034.1"/>
    </source>
</evidence>
<feature type="domain" description="STAS" evidence="1">
    <location>
        <begin position="1"/>
        <end position="102"/>
    </location>
</feature>
<dbReference type="PANTHER" id="PTHR33495">
    <property type="entry name" value="ANTI-SIGMA FACTOR ANTAGONIST TM_1081-RELATED-RELATED"/>
    <property type="match status" value="1"/>
</dbReference>
<dbReference type="CDD" id="cd07043">
    <property type="entry name" value="STAS_anti-anti-sigma_factors"/>
    <property type="match status" value="1"/>
</dbReference>
<accession>A0A401G1E5</accession>
<dbReference type="InterPro" id="IPR036513">
    <property type="entry name" value="STAS_dom_sf"/>
</dbReference>
<dbReference type="Gene3D" id="3.30.750.24">
    <property type="entry name" value="STAS domain"/>
    <property type="match status" value="1"/>
</dbReference>
<evidence type="ECO:0000313" key="3">
    <source>
        <dbReference type="Proteomes" id="UP000288096"/>
    </source>
</evidence>
<keyword evidence="3" id="KW-1185">Reference proteome</keyword>
<evidence type="ECO:0000259" key="1">
    <source>
        <dbReference type="PROSITE" id="PS50801"/>
    </source>
</evidence>
<proteinExistence type="predicted"/>
<name>A0A401G1E5_9BACT</name>
<gene>
    <name evidence="2" type="ORF">DENIS_4023</name>
</gene>